<keyword evidence="3 6" id="KW-0812">Transmembrane</keyword>
<keyword evidence="4 6" id="KW-1133">Transmembrane helix</keyword>
<sequence length="827" mass="92394">MNSANIKLAVHFFQQEKTLAHQKYLRFIQGLLMVFIIALSQSSDTVQSYLHENLQNLLGADVVITQQESLNNNQLQEIENIARALVVTQQVSSTLTHNGLWQRAQIKAVGDGYPLQGQLSIADSPQGDVQGVYSGPNIGEIWLDARLLVGLSVNVGEYLTLAEQSFLVAKVLVHEPDRLMEGHNVDMRAMINAADITKLGFPAEQVQYRYLITANKQQSTALIQWQKDNLPGAQLHHKQGAHPLALFWKRTENFIGLTSIILFFMAAIALEQLSQTQIHKEQYFSAICLSLGSSLKSCIQLSVVKWCLSFATLLPAVLVVSALFYGAVVIWLQATFVEITWQWNTWLAIKSVAAIAIILMIMQLPVWLSLKSSTVAQLVNPPKTDSNLLLTKISSVVVLCAIAFAYSDNGLLTAMVVSSIAVSICLMIIISWLSLTIGEKVSQRFSGLVPFTLFMMKQRLLAKSTQILGIGLCTFLLLFTLMLLKDLGNTMSAYQRQHDGNLLISQATQTQMLDIEQLASTENIEVRQVKPYLRAKLIKINDTPLDEFSQKPSDSLSTLGRAIRLHWSQDIPANNRIVEGSWWAENTENWQQISVEQEIMTDLGLNIGDRFTLFINQQAIDFTIVASHVYRSGGGSITFWLQMPTAAIDHIHAPIFNMASIELSQTQWPLLNQLWQKHPTLRMVSLKEMTERFDRILAMVTQVISGFSLLIIILASVVILASVQTLEDKEKKKNSIIMSFGFNKPTCLKLNIIEWLFTAAIAALGAISGTYLAGMMIYQSQFSIAYQPNFWWLLATLTLILALVTSFGIYASRKSLKTSIRQLLAEN</sequence>
<organism evidence="8 9">
    <name type="scientific">Shewanella electrodiphila</name>
    <dbReference type="NCBI Taxonomy" id="934143"/>
    <lineage>
        <taxon>Bacteria</taxon>
        <taxon>Pseudomonadati</taxon>
        <taxon>Pseudomonadota</taxon>
        <taxon>Gammaproteobacteria</taxon>
        <taxon>Alteromonadales</taxon>
        <taxon>Shewanellaceae</taxon>
        <taxon>Shewanella</taxon>
    </lineage>
</organism>
<gene>
    <name evidence="8" type="ORF">L2737_02980</name>
</gene>
<keyword evidence="5 6" id="KW-0472">Membrane</keyword>
<reference evidence="8 9" key="1">
    <citation type="submission" date="2022-01" db="EMBL/GenBank/DDBJ databases">
        <title>Whole genome-based taxonomy of the Shewanellaceae.</title>
        <authorList>
            <person name="Martin-Rodriguez A.J."/>
        </authorList>
    </citation>
    <scope>NUCLEOTIDE SEQUENCE [LARGE SCALE GENOMIC DNA]</scope>
    <source>
        <strain evidence="8 9">DSM 24955</strain>
    </source>
</reference>
<accession>A0ABT0KKJ0</accession>
<dbReference type="RefSeq" id="WP_248954725.1">
    <property type="nucleotide sequence ID" value="NZ_JAKIKU010000001.1"/>
</dbReference>
<evidence type="ECO:0000256" key="3">
    <source>
        <dbReference type="ARBA" id="ARBA00022692"/>
    </source>
</evidence>
<evidence type="ECO:0000256" key="4">
    <source>
        <dbReference type="ARBA" id="ARBA00022989"/>
    </source>
</evidence>
<evidence type="ECO:0000256" key="1">
    <source>
        <dbReference type="ARBA" id="ARBA00004651"/>
    </source>
</evidence>
<evidence type="ECO:0000256" key="5">
    <source>
        <dbReference type="ARBA" id="ARBA00023136"/>
    </source>
</evidence>
<evidence type="ECO:0000313" key="8">
    <source>
        <dbReference type="EMBL" id="MCL1044299.1"/>
    </source>
</evidence>
<dbReference type="InterPro" id="IPR038766">
    <property type="entry name" value="Membrane_comp_ABC_pdt"/>
</dbReference>
<keyword evidence="9" id="KW-1185">Reference proteome</keyword>
<feature type="transmembrane region" description="Helical" evidence="6">
    <location>
        <begin position="465"/>
        <end position="484"/>
    </location>
</feature>
<feature type="transmembrane region" description="Helical" evidence="6">
    <location>
        <begin position="752"/>
        <end position="778"/>
    </location>
</feature>
<evidence type="ECO:0000259" key="7">
    <source>
        <dbReference type="Pfam" id="PF02687"/>
    </source>
</evidence>
<dbReference type="EMBL" id="JAKIKU010000001">
    <property type="protein sequence ID" value="MCL1044299.1"/>
    <property type="molecule type" value="Genomic_DNA"/>
</dbReference>
<dbReference type="Proteomes" id="UP001202134">
    <property type="component" value="Unassembled WGS sequence"/>
</dbReference>
<name>A0ABT0KKJ0_9GAMM</name>
<feature type="transmembrane region" description="Helical" evidence="6">
    <location>
        <begin position="346"/>
        <end position="368"/>
    </location>
</feature>
<dbReference type="PANTHER" id="PTHR30287:SF1">
    <property type="entry name" value="INNER MEMBRANE PROTEIN"/>
    <property type="match status" value="1"/>
</dbReference>
<feature type="transmembrane region" description="Helical" evidence="6">
    <location>
        <begin position="306"/>
        <end position="334"/>
    </location>
</feature>
<evidence type="ECO:0000256" key="2">
    <source>
        <dbReference type="ARBA" id="ARBA00022475"/>
    </source>
</evidence>
<evidence type="ECO:0000313" key="9">
    <source>
        <dbReference type="Proteomes" id="UP001202134"/>
    </source>
</evidence>
<feature type="transmembrane region" description="Helical" evidence="6">
    <location>
        <begin position="790"/>
        <end position="811"/>
    </location>
</feature>
<protein>
    <submittedName>
        <fullName evidence="8">Permease</fullName>
    </submittedName>
</protein>
<proteinExistence type="predicted"/>
<comment type="subcellular location">
    <subcellularLocation>
        <location evidence="1">Cell membrane</location>
        <topology evidence="1">Multi-pass membrane protein</topology>
    </subcellularLocation>
</comment>
<evidence type="ECO:0000256" key="6">
    <source>
        <dbReference type="SAM" id="Phobius"/>
    </source>
</evidence>
<feature type="domain" description="ABC3 transporter permease C-terminal" evidence="7">
    <location>
        <begin position="707"/>
        <end position="819"/>
    </location>
</feature>
<comment type="caution">
    <text evidence="8">The sequence shown here is derived from an EMBL/GenBank/DDBJ whole genome shotgun (WGS) entry which is preliminary data.</text>
</comment>
<feature type="transmembrane region" description="Helical" evidence="6">
    <location>
        <begin position="412"/>
        <end position="435"/>
    </location>
</feature>
<dbReference type="InterPro" id="IPR003838">
    <property type="entry name" value="ABC3_permease_C"/>
</dbReference>
<feature type="transmembrane region" description="Helical" evidence="6">
    <location>
        <begin position="696"/>
        <end position="723"/>
    </location>
</feature>
<keyword evidence="2" id="KW-1003">Cell membrane</keyword>
<feature type="transmembrane region" description="Helical" evidence="6">
    <location>
        <begin position="254"/>
        <end position="270"/>
    </location>
</feature>
<dbReference type="PANTHER" id="PTHR30287">
    <property type="entry name" value="MEMBRANE COMPONENT OF PREDICTED ABC SUPERFAMILY METABOLITE UPTAKE TRANSPORTER"/>
    <property type="match status" value="1"/>
</dbReference>
<dbReference type="Pfam" id="PF02687">
    <property type="entry name" value="FtsX"/>
    <property type="match status" value="1"/>
</dbReference>